<dbReference type="GO" id="GO:0042254">
    <property type="term" value="P:ribosome biogenesis"/>
    <property type="evidence" value="ECO:0007669"/>
    <property type="project" value="UniProtKB-KW"/>
</dbReference>
<dbReference type="Gene3D" id="1.10.287.4070">
    <property type="match status" value="1"/>
</dbReference>
<comment type="similarity">
    <text evidence="2">Belongs to the NOP5/NOP56 family.</text>
</comment>
<name>A0A3F2S496_9STRA</name>
<dbReference type="GO" id="GO:0031428">
    <property type="term" value="C:box C/D methylation guide snoRNP complex"/>
    <property type="evidence" value="ECO:0007669"/>
    <property type="project" value="InterPro"/>
</dbReference>
<dbReference type="Proteomes" id="UP000284657">
    <property type="component" value="Unassembled WGS sequence"/>
</dbReference>
<evidence type="ECO:0000259" key="7">
    <source>
        <dbReference type="PROSITE" id="PS51358"/>
    </source>
</evidence>
<dbReference type="OrthoDB" id="6780543at2759"/>
<evidence type="ECO:0000256" key="1">
    <source>
        <dbReference type="ARBA" id="ARBA00004604"/>
    </source>
</evidence>
<evidence type="ECO:0000313" key="10">
    <source>
        <dbReference type="Proteomes" id="UP000277300"/>
    </source>
</evidence>
<dbReference type="InterPro" id="IPR012976">
    <property type="entry name" value="NOSIC"/>
</dbReference>
<dbReference type="InterPro" id="IPR042239">
    <property type="entry name" value="Nop_C"/>
</dbReference>
<comment type="caution">
    <text evidence="9">The sequence shown here is derived from an EMBL/GenBank/DDBJ whole genome shotgun (WGS) entry which is preliminary data.</text>
</comment>
<evidence type="ECO:0000256" key="6">
    <source>
        <dbReference type="SAM" id="MobiDB-lite"/>
    </source>
</evidence>
<organism evidence="9 10">
    <name type="scientific">Phytophthora kernoviae</name>
    <dbReference type="NCBI Taxonomy" id="325452"/>
    <lineage>
        <taxon>Eukaryota</taxon>
        <taxon>Sar</taxon>
        <taxon>Stramenopiles</taxon>
        <taxon>Oomycota</taxon>
        <taxon>Peronosporomycetes</taxon>
        <taxon>Peronosporales</taxon>
        <taxon>Peronosporaceae</taxon>
        <taxon>Phytophthora</taxon>
    </lineage>
</organism>
<feature type="compositionally biased region" description="Basic residues" evidence="6">
    <location>
        <begin position="498"/>
        <end position="510"/>
    </location>
</feature>
<dbReference type="GO" id="GO:0030515">
    <property type="term" value="F:snoRNA binding"/>
    <property type="evidence" value="ECO:0007669"/>
    <property type="project" value="InterPro"/>
</dbReference>
<dbReference type="Pfam" id="PF01798">
    <property type="entry name" value="Nop"/>
    <property type="match status" value="1"/>
</dbReference>
<dbReference type="InterPro" id="IPR045056">
    <property type="entry name" value="Nop56/Nop58"/>
</dbReference>
<dbReference type="SUPFAM" id="SSF89124">
    <property type="entry name" value="Nop domain"/>
    <property type="match status" value="1"/>
</dbReference>
<feature type="domain" description="Nop" evidence="7">
    <location>
        <begin position="297"/>
        <end position="415"/>
    </location>
</feature>
<sequence length="510" mass="56892">MGANNFVLFESASGYGLFEVVENEEIGGLLAEVQASVSELSSFGRIVKLKAFQPFTSAENALENINNISEGLLGDDLKNFLEMNLPKVKSGKKAKFALGVQDKGLAQSISDGLNAPVNTSETTLEIIRGVRMHFSNFVKELANGNLAKAQLGLGHSYSRAKVKFNVNRADNMIIQAIALLDQMDKDINTFAMRVREWYSWHFPELVKIVNDNYVYARCASFIKNRSTLTEDSLEELSKIVLDEDKAQQILHASRTSMGMDMSEIDMINVDNFTTRLIKLAEYRRQLHEYLVSKMSTVAPNLASLIGEAVGARLISHAGSLTNLAKCPASTVQILGAEKALFRALKTRGNTPKYGLLFHSTFIGRAAAKNKGRISRYLANKCAIASRIDSFIDEPTTKYGDKMREQVEERLAFYESGAAPRKNADVMLEVSEELKKDATKAEKKSKKSKKDKKRPAEDEDEEMEEAEEEVPVKKSKKDKKNKKQKKSEEETPAADADKKKKKHKKKSKTAE</sequence>
<dbReference type="Proteomes" id="UP000277300">
    <property type="component" value="Unassembled WGS sequence"/>
</dbReference>
<dbReference type="GO" id="GO:0032040">
    <property type="term" value="C:small-subunit processome"/>
    <property type="evidence" value="ECO:0007669"/>
    <property type="project" value="InterPro"/>
</dbReference>
<evidence type="ECO:0000313" key="9">
    <source>
        <dbReference type="EMBL" id="RLN69950.1"/>
    </source>
</evidence>
<gene>
    <name evidence="8" type="ORF">BBJ29_002012</name>
    <name evidence="9" type="ORF">BBP00_00000031</name>
</gene>
<dbReference type="PANTHER" id="PTHR10894">
    <property type="entry name" value="NUCLEOLAR PROTEIN 5 NUCLEOLAR PROTEIN NOP5 NOP58"/>
    <property type="match status" value="1"/>
</dbReference>
<feature type="region of interest" description="Disordered" evidence="6">
    <location>
        <begin position="435"/>
        <end position="510"/>
    </location>
</feature>
<evidence type="ECO:0000256" key="3">
    <source>
        <dbReference type="ARBA" id="ARBA00022517"/>
    </source>
</evidence>
<dbReference type="InterPro" id="IPR012974">
    <property type="entry name" value="NOP58/56_N"/>
</dbReference>
<dbReference type="AlphaFoldDB" id="A0A3F2S496"/>
<evidence type="ECO:0000256" key="2">
    <source>
        <dbReference type="ARBA" id="ARBA00009211"/>
    </source>
</evidence>
<feature type="compositionally biased region" description="Acidic residues" evidence="6">
    <location>
        <begin position="456"/>
        <end position="468"/>
    </location>
</feature>
<dbReference type="EMBL" id="MBAD02000670">
    <property type="protein sequence ID" value="RLN64428.1"/>
    <property type="molecule type" value="Genomic_DNA"/>
</dbReference>
<dbReference type="SMART" id="SM00931">
    <property type="entry name" value="NOSIC"/>
    <property type="match status" value="1"/>
</dbReference>
<evidence type="ECO:0000313" key="11">
    <source>
        <dbReference type="Proteomes" id="UP000284657"/>
    </source>
</evidence>
<dbReference type="EMBL" id="MBDO02000001">
    <property type="protein sequence ID" value="RLN69950.1"/>
    <property type="molecule type" value="Genomic_DNA"/>
</dbReference>
<dbReference type="PROSITE" id="PS51358">
    <property type="entry name" value="NOP"/>
    <property type="match status" value="1"/>
</dbReference>
<feature type="compositionally biased region" description="Basic residues" evidence="6">
    <location>
        <begin position="442"/>
        <end position="452"/>
    </location>
</feature>
<dbReference type="PANTHER" id="PTHR10894:SF0">
    <property type="entry name" value="NUCLEOLAR PROTEIN 56"/>
    <property type="match status" value="1"/>
</dbReference>
<dbReference type="Gene3D" id="1.10.246.90">
    <property type="entry name" value="Nop domain"/>
    <property type="match status" value="1"/>
</dbReference>
<proteinExistence type="inferred from homology"/>
<dbReference type="InterPro" id="IPR002687">
    <property type="entry name" value="Nop_dom"/>
</dbReference>
<evidence type="ECO:0000256" key="4">
    <source>
        <dbReference type="ARBA" id="ARBA00023242"/>
    </source>
</evidence>
<comment type="subcellular location">
    <subcellularLocation>
        <location evidence="1">Nucleus</location>
        <location evidence="1">Nucleolus</location>
    </subcellularLocation>
</comment>
<evidence type="ECO:0000313" key="8">
    <source>
        <dbReference type="EMBL" id="RLN64428.1"/>
    </source>
</evidence>
<keyword evidence="4" id="KW-0539">Nucleus</keyword>
<protein>
    <recommendedName>
        <fullName evidence="5">Nucleolar protein 56</fullName>
    </recommendedName>
</protein>
<accession>A0A3F2S496</accession>
<dbReference type="FunFam" id="1.10.287.4070:FF:000002">
    <property type="entry name" value="Nucleolar protein 56"/>
    <property type="match status" value="1"/>
</dbReference>
<dbReference type="InterPro" id="IPR036070">
    <property type="entry name" value="Nop_dom_sf"/>
</dbReference>
<reference evidence="10 11" key="1">
    <citation type="submission" date="2018-07" db="EMBL/GenBank/DDBJ databases">
        <title>Genome sequencing of oomycete isolates from Chile give support for New Zealand origin for Phytophthora kernoviae and make available the first Nothophytophthora sp. genome.</title>
        <authorList>
            <person name="Studholme D.J."/>
            <person name="Sanfuentes E."/>
            <person name="Panda P."/>
            <person name="Hill R."/>
            <person name="Sambles C."/>
            <person name="Grant M."/>
            <person name="Williams N.M."/>
            <person name="Mcdougal R.L."/>
        </authorList>
    </citation>
    <scope>NUCLEOTIDE SEQUENCE [LARGE SCALE GENOMIC DNA]</scope>
    <source>
        <strain evidence="9">Chile6</strain>
        <strain evidence="8">Chile7</strain>
    </source>
</reference>
<keyword evidence="3" id="KW-0690">Ribosome biogenesis</keyword>
<evidence type="ECO:0000256" key="5">
    <source>
        <dbReference type="ARBA" id="ARBA00040742"/>
    </source>
</evidence>
<dbReference type="Pfam" id="PF08156">
    <property type="entry name" value="NOP5NT"/>
    <property type="match status" value="1"/>
</dbReference>
<dbReference type="FunFam" id="1.10.246.90:FF:000001">
    <property type="entry name" value="Nucleolar protein 56"/>
    <property type="match status" value="1"/>
</dbReference>
<feature type="compositionally biased region" description="Basic residues" evidence="6">
    <location>
        <begin position="472"/>
        <end position="484"/>
    </location>
</feature>